<protein>
    <submittedName>
        <fullName evidence="1">Uncharacterized protein</fullName>
    </submittedName>
</protein>
<keyword evidence="2" id="KW-1185">Reference proteome</keyword>
<accession>A0A3M7RCH8</accession>
<sequence length="87" mass="10099">MFASIVINKRTNAQVRRSSRVKVLKVGLAKIENHKNSNISLIDATVNVERENNYKFYSFPNFVLCRFAEFLKRLNLRGTEFVSADIF</sequence>
<proteinExistence type="predicted"/>
<reference evidence="1 2" key="1">
    <citation type="journal article" date="2018" name="Sci. Rep.">
        <title>Genomic signatures of local adaptation to the degree of environmental predictability in rotifers.</title>
        <authorList>
            <person name="Franch-Gras L."/>
            <person name="Hahn C."/>
            <person name="Garcia-Roger E.M."/>
            <person name="Carmona M.J."/>
            <person name="Serra M."/>
            <person name="Gomez A."/>
        </authorList>
    </citation>
    <scope>NUCLEOTIDE SEQUENCE [LARGE SCALE GENOMIC DNA]</scope>
    <source>
        <strain evidence="1">HYR1</strain>
    </source>
</reference>
<gene>
    <name evidence="1" type="ORF">BpHYR1_030359</name>
</gene>
<evidence type="ECO:0000313" key="2">
    <source>
        <dbReference type="Proteomes" id="UP000276133"/>
    </source>
</evidence>
<dbReference type="EMBL" id="REGN01003753">
    <property type="protein sequence ID" value="RNA20968.1"/>
    <property type="molecule type" value="Genomic_DNA"/>
</dbReference>
<dbReference type="AlphaFoldDB" id="A0A3M7RCH8"/>
<evidence type="ECO:0000313" key="1">
    <source>
        <dbReference type="EMBL" id="RNA20968.1"/>
    </source>
</evidence>
<comment type="caution">
    <text evidence="1">The sequence shown here is derived from an EMBL/GenBank/DDBJ whole genome shotgun (WGS) entry which is preliminary data.</text>
</comment>
<name>A0A3M7RCH8_BRAPC</name>
<organism evidence="1 2">
    <name type="scientific">Brachionus plicatilis</name>
    <name type="common">Marine rotifer</name>
    <name type="synonym">Brachionus muelleri</name>
    <dbReference type="NCBI Taxonomy" id="10195"/>
    <lineage>
        <taxon>Eukaryota</taxon>
        <taxon>Metazoa</taxon>
        <taxon>Spiralia</taxon>
        <taxon>Gnathifera</taxon>
        <taxon>Rotifera</taxon>
        <taxon>Eurotatoria</taxon>
        <taxon>Monogononta</taxon>
        <taxon>Pseudotrocha</taxon>
        <taxon>Ploima</taxon>
        <taxon>Brachionidae</taxon>
        <taxon>Brachionus</taxon>
    </lineage>
</organism>
<dbReference type="Proteomes" id="UP000276133">
    <property type="component" value="Unassembled WGS sequence"/>
</dbReference>